<dbReference type="InterPro" id="IPR053036">
    <property type="entry name" value="CellCycle_DNARepair_Reg"/>
</dbReference>
<evidence type="ECO:0000259" key="2">
    <source>
        <dbReference type="PROSITE" id="PS50172"/>
    </source>
</evidence>
<evidence type="ECO:0000313" key="3">
    <source>
        <dbReference type="EMBL" id="KAK4219999.1"/>
    </source>
</evidence>
<dbReference type="SUPFAM" id="SSF52113">
    <property type="entry name" value="BRCT domain"/>
    <property type="match status" value="5"/>
</dbReference>
<feature type="region of interest" description="Disordered" evidence="1">
    <location>
        <begin position="491"/>
        <end position="548"/>
    </location>
</feature>
<dbReference type="GO" id="GO:0005634">
    <property type="term" value="C:nucleus"/>
    <property type="evidence" value="ECO:0007669"/>
    <property type="project" value="TreeGrafter"/>
</dbReference>
<evidence type="ECO:0000313" key="4">
    <source>
        <dbReference type="Proteomes" id="UP001301769"/>
    </source>
</evidence>
<dbReference type="InterPro" id="IPR001357">
    <property type="entry name" value="BRCT_dom"/>
</dbReference>
<protein>
    <recommendedName>
        <fullName evidence="2">BRCT domain-containing protein</fullName>
    </recommendedName>
</protein>
<dbReference type="InterPro" id="IPR036420">
    <property type="entry name" value="BRCT_dom_sf"/>
</dbReference>
<feature type="domain" description="BRCT" evidence="2">
    <location>
        <begin position="630"/>
        <end position="713"/>
    </location>
</feature>
<gene>
    <name evidence="3" type="ORF">QBC37DRAFT_409034</name>
</gene>
<dbReference type="GO" id="GO:0006302">
    <property type="term" value="P:double-strand break repair"/>
    <property type="evidence" value="ECO:0007669"/>
    <property type="project" value="TreeGrafter"/>
</dbReference>
<dbReference type="CDD" id="cd18439">
    <property type="entry name" value="BRCT_BRC1_like_rpt6"/>
    <property type="match status" value="1"/>
</dbReference>
<proteinExistence type="predicted"/>
<dbReference type="GO" id="GO:1990683">
    <property type="term" value="P:DNA double-strand break attachment to nuclear envelope"/>
    <property type="evidence" value="ECO:0007669"/>
    <property type="project" value="TreeGrafter"/>
</dbReference>
<feature type="compositionally biased region" description="Low complexity" evidence="1">
    <location>
        <begin position="502"/>
        <end position="511"/>
    </location>
</feature>
<dbReference type="EMBL" id="MU858046">
    <property type="protein sequence ID" value="KAK4219999.1"/>
    <property type="molecule type" value="Genomic_DNA"/>
</dbReference>
<reference evidence="3" key="2">
    <citation type="submission" date="2023-05" db="EMBL/GenBank/DDBJ databases">
        <authorList>
            <consortium name="Lawrence Berkeley National Laboratory"/>
            <person name="Steindorff A."/>
            <person name="Hensen N."/>
            <person name="Bonometti L."/>
            <person name="Westerberg I."/>
            <person name="Brannstrom I.O."/>
            <person name="Guillou S."/>
            <person name="Cros-Aarteil S."/>
            <person name="Calhoun S."/>
            <person name="Haridas S."/>
            <person name="Kuo A."/>
            <person name="Mondo S."/>
            <person name="Pangilinan J."/>
            <person name="Riley R."/>
            <person name="Labutti K."/>
            <person name="Andreopoulos B."/>
            <person name="Lipzen A."/>
            <person name="Chen C."/>
            <person name="Yanf M."/>
            <person name="Daum C."/>
            <person name="Ng V."/>
            <person name="Clum A."/>
            <person name="Ohm R."/>
            <person name="Martin F."/>
            <person name="Silar P."/>
            <person name="Natvig D."/>
            <person name="Lalanne C."/>
            <person name="Gautier V."/>
            <person name="Ament-Velasquez S.L."/>
            <person name="Kruys A."/>
            <person name="Hutchinson M.I."/>
            <person name="Powell A.J."/>
            <person name="Barry K."/>
            <person name="Miller A.N."/>
            <person name="Grigoriev I.V."/>
            <person name="Debuchy R."/>
            <person name="Gladieux P."/>
            <person name="Thoren M.H."/>
            <person name="Johannesson H."/>
        </authorList>
    </citation>
    <scope>NUCLEOTIDE SEQUENCE</scope>
    <source>
        <strain evidence="3">PSN293</strain>
    </source>
</reference>
<dbReference type="CDD" id="cd18436">
    <property type="entry name" value="BRCT_BRC1_like_rpt2"/>
    <property type="match status" value="1"/>
</dbReference>
<reference evidence="3" key="1">
    <citation type="journal article" date="2023" name="Mol. Phylogenet. Evol.">
        <title>Genome-scale phylogeny and comparative genomics of the fungal order Sordariales.</title>
        <authorList>
            <person name="Hensen N."/>
            <person name="Bonometti L."/>
            <person name="Westerberg I."/>
            <person name="Brannstrom I.O."/>
            <person name="Guillou S."/>
            <person name="Cros-Aarteil S."/>
            <person name="Calhoun S."/>
            <person name="Haridas S."/>
            <person name="Kuo A."/>
            <person name="Mondo S."/>
            <person name="Pangilinan J."/>
            <person name="Riley R."/>
            <person name="LaButti K."/>
            <person name="Andreopoulos B."/>
            <person name="Lipzen A."/>
            <person name="Chen C."/>
            <person name="Yan M."/>
            <person name="Daum C."/>
            <person name="Ng V."/>
            <person name="Clum A."/>
            <person name="Steindorff A."/>
            <person name="Ohm R.A."/>
            <person name="Martin F."/>
            <person name="Silar P."/>
            <person name="Natvig D.O."/>
            <person name="Lalanne C."/>
            <person name="Gautier V."/>
            <person name="Ament-Velasquez S.L."/>
            <person name="Kruys A."/>
            <person name="Hutchinson M.I."/>
            <person name="Powell A.J."/>
            <person name="Barry K."/>
            <person name="Miller A.N."/>
            <person name="Grigoriev I.V."/>
            <person name="Debuchy R."/>
            <person name="Gladieux P."/>
            <person name="Hiltunen Thoren M."/>
            <person name="Johannesson H."/>
        </authorList>
    </citation>
    <scope>NUCLEOTIDE SEQUENCE</scope>
    <source>
        <strain evidence="3">PSN293</strain>
    </source>
</reference>
<feature type="compositionally biased region" description="Basic and acidic residues" evidence="1">
    <location>
        <begin position="577"/>
        <end position="588"/>
    </location>
</feature>
<dbReference type="Proteomes" id="UP001301769">
    <property type="component" value="Unassembled WGS sequence"/>
</dbReference>
<dbReference type="PANTHER" id="PTHR47667">
    <property type="entry name" value="REGULATOR OF TY1 TRANSPOSITION PROTEIN 107"/>
    <property type="match status" value="1"/>
</dbReference>
<keyword evidence="4" id="KW-1185">Reference proteome</keyword>
<dbReference type="GO" id="GO:0035361">
    <property type="term" value="C:Cul8-RING ubiquitin ligase complex"/>
    <property type="evidence" value="ECO:0007669"/>
    <property type="project" value="TreeGrafter"/>
</dbReference>
<dbReference type="CDD" id="cd00027">
    <property type="entry name" value="BRCT"/>
    <property type="match status" value="1"/>
</dbReference>
<dbReference type="Gene3D" id="3.40.50.10190">
    <property type="entry name" value="BRCT domain"/>
    <property type="match status" value="5"/>
</dbReference>
<comment type="caution">
    <text evidence="3">The sequence shown here is derived from an EMBL/GenBank/DDBJ whole genome shotgun (WGS) entry which is preliminary data.</text>
</comment>
<dbReference type="AlphaFoldDB" id="A0AAN7BDP6"/>
<feature type="region of interest" description="Disordered" evidence="1">
    <location>
        <begin position="563"/>
        <end position="622"/>
    </location>
</feature>
<name>A0AAN7BDP6_9PEZI</name>
<evidence type="ECO:0000256" key="1">
    <source>
        <dbReference type="SAM" id="MobiDB-lite"/>
    </source>
</evidence>
<organism evidence="3 4">
    <name type="scientific">Rhypophila decipiens</name>
    <dbReference type="NCBI Taxonomy" id="261697"/>
    <lineage>
        <taxon>Eukaryota</taxon>
        <taxon>Fungi</taxon>
        <taxon>Dikarya</taxon>
        <taxon>Ascomycota</taxon>
        <taxon>Pezizomycotina</taxon>
        <taxon>Sordariomycetes</taxon>
        <taxon>Sordariomycetidae</taxon>
        <taxon>Sordariales</taxon>
        <taxon>Naviculisporaceae</taxon>
        <taxon>Rhypophila</taxon>
    </lineage>
</organism>
<dbReference type="Pfam" id="PF12738">
    <property type="entry name" value="PTCB-BRCT"/>
    <property type="match status" value="1"/>
</dbReference>
<dbReference type="Pfam" id="PF16589">
    <property type="entry name" value="BRCT_2"/>
    <property type="match status" value="1"/>
</dbReference>
<sequence length="864" mass="96122">MAEHAAERPPLPLLDSCVIAFVQSKQLSANMVSEMSKLVRENGGEVLEPNRKGQLRIPEATHVISNTIDFDQYNEALAMMIPVVSSSWLMSSLARHKVAQVRPYSPDPRMIFSSVNLTCADIPDSDKETIIGATLALGGMESKDLTRLTTHICALTMDHPKCVEAQKKNPKCKIVLPHWFDDCFRLGKRIDEGPYLLPDPEILSKGAEDEIPIPSSQHLDGATSVLPRVVNNGSERERLVVFAQKKVMMSADLNLNARLRKILENLIIAGDGRVVDSVDDCDMFVCHYRDGPQYVRAAQSGKQVGNLAWLYHIIVRNQWTSPTRRLLHYPIPRNGIPGFEDFKITLSNYGGDARIYLENLITAAGATYTKTMKADNTHLITARMHSEKCEAARDWNIEIVNHLWIEESYAASQALSLTNPKYRHFPSRTNLGEVIGQTFLDEQKLREMYYPGGEDKLDTAAKKKRKINETAKANLLNADLAERDFDVMKDSSPAAARANKQTKATSKTAAKNLVTPAKKRHVAPGKENDTPSVASTGSRSAKAAAMSRIHNLTPDIALYEKEKKRIPKNGGPWGGKRAADQIDRERTAKSSSPTADGAHPEETDEEDEDGPSRRPAKRAKTGLPAVEKRICLTGYSRWVGDKSREDADRKKLRSMGIQIVTEDSPCDYLAAPQMVRTKKFLKCLARGAEVINSDFVTACLEDGKVPEVEEFILQDKESEQRFGVTLETAVSRARANKGRLLWGVPVYCTADIKNGSDNYQTIAEANGAIFKVYRARSGTTIKPTKPEEDGGAPPEPVYLLTSQSPAERNLWPKFEEMARNGNMEPRIVVSDWLLDVAMRQELTFEKKYLAKNYFQENGAGAGQE</sequence>
<dbReference type="PROSITE" id="PS50172">
    <property type="entry name" value="BRCT"/>
    <property type="match status" value="4"/>
</dbReference>
<feature type="compositionally biased region" description="Polar residues" evidence="1">
    <location>
        <begin position="530"/>
        <end position="539"/>
    </location>
</feature>
<feature type="domain" description="BRCT" evidence="2">
    <location>
        <begin position="339"/>
        <end position="422"/>
    </location>
</feature>
<dbReference type="CDD" id="cd17743">
    <property type="entry name" value="BRCT_BRC1_like_rpt5"/>
    <property type="match status" value="1"/>
</dbReference>
<accession>A0AAN7BDP6</accession>
<dbReference type="Pfam" id="PF16770">
    <property type="entry name" value="RTT107_BRCT_5"/>
    <property type="match status" value="1"/>
</dbReference>
<dbReference type="FunFam" id="3.40.50.10190:FF:000048">
    <property type="entry name" value="DNA repair protein Rtt107"/>
    <property type="match status" value="1"/>
</dbReference>
<dbReference type="FunFam" id="3.40.50.10190:FF:000066">
    <property type="entry name" value="BRCT domain protein (Eurofung)"/>
    <property type="match status" value="1"/>
</dbReference>
<feature type="domain" description="BRCT" evidence="2">
    <location>
        <begin position="9"/>
        <end position="106"/>
    </location>
</feature>
<dbReference type="SMART" id="SM00292">
    <property type="entry name" value="BRCT"/>
    <property type="match status" value="5"/>
</dbReference>
<dbReference type="CDD" id="cd18438">
    <property type="entry name" value="BRCT_BRC1_like_rpt4"/>
    <property type="match status" value="1"/>
</dbReference>
<feature type="domain" description="BRCT" evidence="2">
    <location>
        <begin position="107"/>
        <end position="197"/>
    </location>
</feature>
<dbReference type="PANTHER" id="PTHR47667:SF1">
    <property type="entry name" value="REGULATOR OF TY1 TRANSPOSITION PROTEIN 107"/>
    <property type="match status" value="1"/>
</dbReference>
<dbReference type="CDD" id="cd18437">
    <property type="entry name" value="BRCT_BRC1_like_rpt3"/>
    <property type="match status" value="1"/>
</dbReference>